<dbReference type="Pfam" id="PF14087">
    <property type="entry name" value="DUF4267"/>
    <property type="match status" value="1"/>
</dbReference>
<dbReference type="EMBL" id="NHZQ01000087">
    <property type="protein sequence ID" value="PSK53753.1"/>
    <property type="molecule type" value="Genomic_DNA"/>
</dbReference>
<dbReference type="InterPro" id="IPR025363">
    <property type="entry name" value="DUF4267"/>
</dbReference>
<dbReference type="Proteomes" id="UP000243723">
    <property type="component" value="Unassembled WGS sequence"/>
</dbReference>
<dbReference type="AlphaFoldDB" id="A0A2P7ZZV9"/>
<gene>
    <name evidence="1" type="ORF">B9Z65_7559</name>
</gene>
<proteinExistence type="predicted"/>
<protein>
    <submittedName>
        <fullName evidence="1">Uncharacterized protein</fullName>
    </submittedName>
</protein>
<reference evidence="1 2" key="1">
    <citation type="submission" date="2017-05" db="EMBL/GenBank/DDBJ databases">
        <title>Draft genome sequence of Elsinoe australis.</title>
        <authorList>
            <person name="Cheng Q."/>
        </authorList>
    </citation>
    <scope>NUCLEOTIDE SEQUENCE [LARGE SCALE GENOMIC DNA]</scope>
    <source>
        <strain evidence="1 2">NL1</strain>
    </source>
</reference>
<accession>A0A2P7ZZV9</accession>
<keyword evidence="2" id="KW-1185">Reference proteome</keyword>
<evidence type="ECO:0000313" key="2">
    <source>
        <dbReference type="Proteomes" id="UP000243723"/>
    </source>
</evidence>
<comment type="caution">
    <text evidence="1">The sequence shown here is derived from an EMBL/GenBank/DDBJ whole genome shotgun (WGS) entry which is preliminary data.</text>
</comment>
<sequence length="129" mass="13863">MSAFSNFQPRHFPALLLATTLALGGTMPLFNGERAIQEFGLPQRIAISKPAQTVMTTSSARVSAVGLSIWAMYFNGHYQAIDIVMASLGYVGIIDCWVCWKEGVTGKAIFRVLAGSFISVLGFLKTTGG</sequence>
<organism evidence="1 2">
    <name type="scientific">Elsinoe australis</name>
    <dbReference type="NCBI Taxonomy" id="40998"/>
    <lineage>
        <taxon>Eukaryota</taxon>
        <taxon>Fungi</taxon>
        <taxon>Dikarya</taxon>
        <taxon>Ascomycota</taxon>
        <taxon>Pezizomycotina</taxon>
        <taxon>Dothideomycetes</taxon>
        <taxon>Dothideomycetidae</taxon>
        <taxon>Myriangiales</taxon>
        <taxon>Elsinoaceae</taxon>
        <taxon>Elsinoe</taxon>
    </lineage>
</organism>
<evidence type="ECO:0000313" key="1">
    <source>
        <dbReference type="EMBL" id="PSK53753.1"/>
    </source>
</evidence>
<dbReference type="OrthoDB" id="2989864at2759"/>
<name>A0A2P7ZZV9_9PEZI</name>